<dbReference type="Pfam" id="PF13994">
    <property type="entry name" value="PgaD"/>
    <property type="match status" value="1"/>
</dbReference>
<name>A0ABY9VFM0_9BACI</name>
<sequence>MIIHSKQSKPRKIIDLLFTFFGWLFLTLFLYNFISHFERNIDFKFLEVNLANANSILLITILVVITSAAALSWWSSYNKRRFGHLKRRNFPTLTSQTEIAEYYLVKKDDLTRIHTERYIER</sequence>
<keyword evidence="3" id="KW-1185">Reference proteome</keyword>
<reference evidence="2 3" key="1">
    <citation type="submission" date="2023-09" db="EMBL/GenBank/DDBJ databases">
        <title>Microbial mechanism of fulvic acid promoting antimony reduction mineralization in rice fields.</title>
        <authorList>
            <person name="Chen G."/>
            <person name="Lan J."/>
        </authorList>
    </citation>
    <scope>NUCLEOTIDE SEQUENCE [LARGE SCALE GENOMIC DNA]</scope>
    <source>
        <strain evidence="2 3">PS1</strain>
    </source>
</reference>
<dbReference type="EMBL" id="CP134494">
    <property type="protein sequence ID" value="WNF22714.1"/>
    <property type="molecule type" value="Genomic_DNA"/>
</dbReference>
<dbReference type="Proteomes" id="UP001303324">
    <property type="component" value="Chromosome"/>
</dbReference>
<evidence type="ECO:0000313" key="2">
    <source>
        <dbReference type="EMBL" id="WNF22714.1"/>
    </source>
</evidence>
<feature type="transmembrane region" description="Helical" evidence="1">
    <location>
        <begin position="54"/>
        <end position="77"/>
    </location>
</feature>
<keyword evidence="1" id="KW-1133">Transmembrane helix</keyword>
<keyword evidence="1" id="KW-0472">Membrane</keyword>
<organism evidence="2 3">
    <name type="scientific">Mesobacillus jeotgali</name>
    <dbReference type="NCBI Taxonomy" id="129985"/>
    <lineage>
        <taxon>Bacteria</taxon>
        <taxon>Bacillati</taxon>
        <taxon>Bacillota</taxon>
        <taxon>Bacilli</taxon>
        <taxon>Bacillales</taxon>
        <taxon>Bacillaceae</taxon>
        <taxon>Mesobacillus</taxon>
    </lineage>
</organism>
<evidence type="ECO:0000313" key="3">
    <source>
        <dbReference type="Proteomes" id="UP001303324"/>
    </source>
</evidence>
<evidence type="ECO:0000256" key="1">
    <source>
        <dbReference type="SAM" id="Phobius"/>
    </source>
</evidence>
<accession>A0ABY9VFM0</accession>
<dbReference type="NCBIfam" id="TIGR03940">
    <property type="entry name" value="PGA_PgaD"/>
    <property type="match status" value="1"/>
</dbReference>
<proteinExistence type="predicted"/>
<dbReference type="RefSeq" id="WP_311072816.1">
    <property type="nucleotide sequence ID" value="NZ_CP134494.1"/>
</dbReference>
<gene>
    <name evidence="2" type="primary">pgaD</name>
    <name evidence="2" type="ORF">RH061_21585</name>
</gene>
<keyword evidence="1" id="KW-0812">Transmembrane</keyword>
<feature type="transmembrane region" description="Helical" evidence="1">
    <location>
        <begin position="12"/>
        <end position="34"/>
    </location>
</feature>
<dbReference type="InterPro" id="IPR023829">
    <property type="entry name" value="PGA_PgaD"/>
</dbReference>
<protein>
    <submittedName>
        <fullName evidence="2">Poly-beta-1,6-N-acetyl-D-glucosamine biosynthesis protein PgaD</fullName>
    </submittedName>
</protein>